<dbReference type="Gene3D" id="1.10.10.10">
    <property type="entry name" value="Winged helix-like DNA-binding domain superfamily/Winged helix DNA-binding domain"/>
    <property type="match status" value="1"/>
</dbReference>
<dbReference type="Pfam" id="PF01638">
    <property type="entry name" value="HxlR"/>
    <property type="match status" value="1"/>
</dbReference>
<dbReference type="STRING" id="62928.azo3515"/>
<dbReference type="PROSITE" id="PS51118">
    <property type="entry name" value="HTH_HXLR"/>
    <property type="match status" value="1"/>
</dbReference>
<dbReference type="Proteomes" id="UP000002588">
    <property type="component" value="Chromosome"/>
</dbReference>
<evidence type="ECO:0000256" key="3">
    <source>
        <dbReference type="ARBA" id="ARBA00023163"/>
    </source>
</evidence>
<dbReference type="PANTHER" id="PTHR33204:SF37">
    <property type="entry name" value="HTH-TYPE TRANSCRIPTIONAL REGULATOR YODB"/>
    <property type="match status" value="1"/>
</dbReference>
<dbReference type="HOGENOM" id="CLU_111585_2_3_4"/>
<gene>
    <name evidence="5" type="ordered locus">azo3515</name>
</gene>
<reference evidence="5 6" key="1">
    <citation type="journal article" date="2006" name="Nat. Biotechnol.">
        <title>Complete genome of the mutualistic, N2-fixing grass endophyte Azoarcus sp. strain BH72.</title>
        <authorList>
            <person name="Krause A."/>
            <person name="Ramakumar A."/>
            <person name="Bartels D."/>
            <person name="Battistoni F."/>
            <person name="Bekel T."/>
            <person name="Boch J."/>
            <person name="Boehm M."/>
            <person name="Friedrich F."/>
            <person name="Hurek T."/>
            <person name="Krause L."/>
            <person name="Linke B."/>
            <person name="McHardy A.C."/>
            <person name="Sarkar A."/>
            <person name="Schneiker S."/>
            <person name="Syed A.A."/>
            <person name="Thauer R."/>
            <person name="Vorhoelter F.-J."/>
            <person name="Weidner S."/>
            <person name="Puehler A."/>
            <person name="Reinhold-Hurek B."/>
            <person name="Kaiser O."/>
            <person name="Goesmann A."/>
        </authorList>
    </citation>
    <scope>NUCLEOTIDE SEQUENCE [LARGE SCALE GENOMIC DNA]</scope>
    <source>
        <strain evidence="5 6">BH72</strain>
    </source>
</reference>
<organism evidence="5 6">
    <name type="scientific">Azoarcus sp. (strain BH72)</name>
    <dbReference type="NCBI Taxonomy" id="418699"/>
    <lineage>
        <taxon>Bacteria</taxon>
        <taxon>Pseudomonadati</taxon>
        <taxon>Pseudomonadota</taxon>
        <taxon>Betaproteobacteria</taxon>
        <taxon>Rhodocyclales</taxon>
        <taxon>Zoogloeaceae</taxon>
        <taxon>Azoarcus</taxon>
    </lineage>
</organism>
<sequence>MKTADAVLDPLADEDGGFDVYAKDCPARMVLNRLADKWALLIVKLLKGGPLRFNQLRREIEGVSQKALSQTLRRLERDGLVDRRVFATVPVTVEYSLTELGRTLAEAFEPLADWAHSHIREVLAAQSRYDAVSEAA</sequence>
<evidence type="ECO:0000313" key="6">
    <source>
        <dbReference type="Proteomes" id="UP000002588"/>
    </source>
</evidence>
<dbReference type="KEGG" id="aoa:dqs_3658"/>
<keyword evidence="1" id="KW-0805">Transcription regulation</keyword>
<evidence type="ECO:0000256" key="2">
    <source>
        <dbReference type="ARBA" id="ARBA00023125"/>
    </source>
</evidence>
<proteinExistence type="predicted"/>
<dbReference type="InterPro" id="IPR011991">
    <property type="entry name" value="ArsR-like_HTH"/>
</dbReference>
<dbReference type="InterPro" id="IPR036390">
    <property type="entry name" value="WH_DNA-bd_sf"/>
</dbReference>
<dbReference type="InterPro" id="IPR002577">
    <property type="entry name" value="HTH_HxlR"/>
</dbReference>
<dbReference type="EMBL" id="AM406670">
    <property type="protein sequence ID" value="CAL96131.1"/>
    <property type="molecule type" value="Genomic_DNA"/>
</dbReference>
<dbReference type="SUPFAM" id="SSF46785">
    <property type="entry name" value="Winged helix' DNA-binding domain"/>
    <property type="match status" value="1"/>
</dbReference>
<dbReference type="InterPro" id="IPR001845">
    <property type="entry name" value="HTH_ArsR_DNA-bd_dom"/>
</dbReference>
<dbReference type="AlphaFoldDB" id="A1KBC5"/>
<name>A1KBC5_AZOSB</name>
<keyword evidence="2" id="KW-0238">DNA-binding</keyword>
<keyword evidence="6" id="KW-1185">Reference proteome</keyword>
<dbReference type="CDD" id="cd00090">
    <property type="entry name" value="HTH_ARSR"/>
    <property type="match status" value="1"/>
</dbReference>
<dbReference type="RefSeq" id="WP_011767237.1">
    <property type="nucleotide sequence ID" value="NC_008702.1"/>
</dbReference>
<dbReference type="KEGG" id="azo:azo3515"/>
<dbReference type="eggNOG" id="COG1733">
    <property type="taxonomic scope" value="Bacteria"/>
</dbReference>
<dbReference type="GO" id="GO:0003677">
    <property type="term" value="F:DNA binding"/>
    <property type="evidence" value="ECO:0007669"/>
    <property type="project" value="UniProtKB-KW"/>
</dbReference>
<dbReference type="InterPro" id="IPR036388">
    <property type="entry name" value="WH-like_DNA-bd_sf"/>
</dbReference>
<evidence type="ECO:0000256" key="1">
    <source>
        <dbReference type="ARBA" id="ARBA00023015"/>
    </source>
</evidence>
<feature type="domain" description="HTH hxlR-type" evidence="4">
    <location>
        <begin position="25"/>
        <end position="123"/>
    </location>
</feature>
<evidence type="ECO:0000313" key="5">
    <source>
        <dbReference type="EMBL" id="CAL96131.1"/>
    </source>
</evidence>
<dbReference type="SMART" id="SM00418">
    <property type="entry name" value="HTH_ARSR"/>
    <property type="match status" value="1"/>
</dbReference>
<keyword evidence="3" id="KW-0804">Transcription</keyword>
<evidence type="ECO:0000259" key="4">
    <source>
        <dbReference type="PROSITE" id="PS51118"/>
    </source>
</evidence>
<protein>
    <submittedName>
        <fullName evidence="5">Transcriptional regulatory protein</fullName>
    </submittedName>
</protein>
<accession>A1KBC5</accession>
<dbReference type="GO" id="GO:0003700">
    <property type="term" value="F:DNA-binding transcription factor activity"/>
    <property type="evidence" value="ECO:0007669"/>
    <property type="project" value="InterPro"/>
</dbReference>
<dbReference type="PANTHER" id="PTHR33204">
    <property type="entry name" value="TRANSCRIPTIONAL REGULATOR, MARR FAMILY"/>
    <property type="match status" value="1"/>
</dbReference>